<dbReference type="EMBL" id="JADZLT010000054">
    <property type="protein sequence ID" value="MBH0239266.1"/>
    <property type="molecule type" value="Genomic_DNA"/>
</dbReference>
<dbReference type="Proteomes" id="UP000631694">
    <property type="component" value="Unassembled WGS sequence"/>
</dbReference>
<dbReference type="Pfam" id="PF00753">
    <property type="entry name" value="Lactamase_B"/>
    <property type="match status" value="1"/>
</dbReference>
<keyword evidence="4" id="KW-0862">Zinc</keyword>
<evidence type="ECO:0000259" key="5">
    <source>
        <dbReference type="SMART" id="SM00849"/>
    </source>
</evidence>
<protein>
    <submittedName>
        <fullName evidence="6">MBL fold metallo-hydrolase</fullName>
    </submittedName>
</protein>
<comment type="similarity">
    <text evidence="1">Belongs to the metallo-beta-lactamase superfamily.</text>
</comment>
<dbReference type="SUPFAM" id="SSF56281">
    <property type="entry name" value="Metallo-hydrolase/oxidoreductase"/>
    <property type="match status" value="1"/>
</dbReference>
<dbReference type="PANTHER" id="PTHR42978">
    <property type="entry name" value="QUORUM-QUENCHING LACTONASE YTNP-RELATED-RELATED"/>
    <property type="match status" value="1"/>
</dbReference>
<dbReference type="GO" id="GO:0016787">
    <property type="term" value="F:hydrolase activity"/>
    <property type="evidence" value="ECO:0007669"/>
    <property type="project" value="UniProtKB-KW"/>
</dbReference>
<dbReference type="InterPro" id="IPR001279">
    <property type="entry name" value="Metallo-B-lactamas"/>
</dbReference>
<dbReference type="SMART" id="SM00849">
    <property type="entry name" value="Lactamase_B"/>
    <property type="match status" value="1"/>
</dbReference>
<evidence type="ECO:0000313" key="6">
    <source>
        <dbReference type="EMBL" id="MBH0239266.1"/>
    </source>
</evidence>
<dbReference type="InterPro" id="IPR051013">
    <property type="entry name" value="MBL_superfamily_lactonases"/>
</dbReference>
<dbReference type="InterPro" id="IPR006311">
    <property type="entry name" value="TAT_signal"/>
</dbReference>
<evidence type="ECO:0000256" key="3">
    <source>
        <dbReference type="ARBA" id="ARBA00022801"/>
    </source>
</evidence>
<dbReference type="InterPro" id="IPR036866">
    <property type="entry name" value="RibonucZ/Hydroxyglut_hydro"/>
</dbReference>
<dbReference type="PROSITE" id="PS51318">
    <property type="entry name" value="TAT"/>
    <property type="match status" value="1"/>
</dbReference>
<feature type="domain" description="Metallo-beta-lactamase" evidence="5">
    <location>
        <begin position="93"/>
        <end position="296"/>
    </location>
</feature>
<keyword evidence="2" id="KW-0479">Metal-binding</keyword>
<evidence type="ECO:0000256" key="4">
    <source>
        <dbReference type="ARBA" id="ARBA00022833"/>
    </source>
</evidence>
<name>A0A931I4T5_9HYPH</name>
<keyword evidence="7" id="KW-1185">Reference proteome</keyword>
<dbReference type="PANTHER" id="PTHR42978:SF6">
    <property type="entry name" value="QUORUM-QUENCHING LACTONASE YTNP-RELATED"/>
    <property type="match status" value="1"/>
</dbReference>
<proteinExistence type="inferred from homology"/>
<gene>
    <name evidence="6" type="ORF">I5731_15695</name>
</gene>
<evidence type="ECO:0000313" key="7">
    <source>
        <dbReference type="Proteomes" id="UP000631694"/>
    </source>
</evidence>
<reference evidence="6" key="1">
    <citation type="submission" date="2020-12" db="EMBL/GenBank/DDBJ databases">
        <title>Methylobrevis albus sp. nov., isolated from fresh water lack sediment.</title>
        <authorList>
            <person name="Zou Q."/>
        </authorList>
    </citation>
    <scope>NUCLEOTIDE SEQUENCE</scope>
    <source>
        <strain evidence="6">L22</strain>
    </source>
</reference>
<dbReference type="AlphaFoldDB" id="A0A931I4T5"/>
<dbReference type="Gene3D" id="3.60.15.10">
    <property type="entry name" value="Ribonuclease Z/Hydroxyacylglutathione hydrolase-like"/>
    <property type="match status" value="1"/>
</dbReference>
<accession>A0A931I4T5</accession>
<keyword evidence="3" id="KW-0378">Hydrolase</keyword>
<comment type="caution">
    <text evidence="6">The sequence shown here is derived from an EMBL/GenBank/DDBJ whole genome shotgun (WGS) entry which is preliminary data.</text>
</comment>
<evidence type="ECO:0000256" key="1">
    <source>
        <dbReference type="ARBA" id="ARBA00007749"/>
    </source>
</evidence>
<dbReference type="CDD" id="cd07720">
    <property type="entry name" value="OPHC2-like_MBL-fold"/>
    <property type="match status" value="1"/>
</dbReference>
<dbReference type="GO" id="GO:0046872">
    <property type="term" value="F:metal ion binding"/>
    <property type="evidence" value="ECO:0007669"/>
    <property type="project" value="UniProtKB-KW"/>
</dbReference>
<evidence type="ECO:0000256" key="2">
    <source>
        <dbReference type="ARBA" id="ARBA00022723"/>
    </source>
</evidence>
<organism evidence="6 7">
    <name type="scientific">Methylobrevis albus</name>
    <dbReference type="NCBI Taxonomy" id="2793297"/>
    <lineage>
        <taxon>Bacteria</taxon>
        <taxon>Pseudomonadati</taxon>
        <taxon>Pseudomonadota</taxon>
        <taxon>Alphaproteobacteria</taxon>
        <taxon>Hyphomicrobiales</taxon>
        <taxon>Pleomorphomonadaceae</taxon>
        <taxon>Methylobrevis</taxon>
    </lineage>
</organism>
<sequence length="323" mass="34240">MYSPHRRGLLLGAAAGAAGLAILGRPSIGNAAVALQGPLKPNVYRFRLGSFEVTTILDGLAPNDGPHPTFGADQTPEAAAELATANFLPADTGVNSFTPVVVNTGTQVILFDTGNGPARRPAVGNLAASLTAAGILPESVDIVVLTHFHGDHIGGLMEGETAAFPNAAYVAGRTEYDFWTHPDRLSGPTENSAKLVQANVVPYAERMNFIEPGADIITGITAIEAFGHSPGHMAYNIESEGRRLVLTADTANHYVMSLQKPDWEVRFDMDKAKAAATRKSIFGMLAADKVPFVGYHMPFPAVGYVEPMGDGFRYVAAGYQFDL</sequence>